<comment type="caution">
    <text evidence="2">The sequence shown here is derived from an EMBL/GenBank/DDBJ whole genome shotgun (WGS) entry which is preliminary data.</text>
</comment>
<evidence type="ECO:0000313" key="2">
    <source>
        <dbReference type="EMBL" id="KKN31128.1"/>
    </source>
</evidence>
<organism evidence="2">
    <name type="scientific">marine sediment metagenome</name>
    <dbReference type="NCBI Taxonomy" id="412755"/>
    <lineage>
        <taxon>unclassified sequences</taxon>
        <taxon>metagenomes</taxon>
        <taxon>ecological metagenomes</taxon>
    </lineage>
</organism>
<keyword evidence="1" id="KW-0812">Transmembrane</keyword>
<feature type="transmembrane region" description="Helical" evidence="1">
    <location>
        <begin position="20"/>
        <end position="48"/>
    </location>
</feature>
<accession>A0A0F9SPF7</accession>
<sequence length="87" mass="10037">MLGFNMRKHFRRLGIFLTGFILFFIVPIVFAFTGVGTLIVALVVLPVFLFYSDYGYTPWWSYYLVVPFVMASTSCAVEVTKNAWHIE</sequence>
<keyword evidence="1" id="KW-0472">Membrane</keyword>
<feature type="transmembrane region" description="Helical" evidence="1">
    <location>
        <begin position="60"/>
        <end position="79"/>
    </location>
</feature>
<dbReference type="AlphaFoldDB" id="A0A0F9SPF7"/>
<protein>
    <submittedName>
        <fullName evidence="2">Uncharacterized protein</fullName>
    </submittedName>
</protein>
<reference evidence="2" key="1">
    <citation type="journal article" date="2015" name="Nature">
        <title>Complex archaea that bridge the gap between prokaryotes and eukaryotes.</title>
        <authorList>
            <person name="Spang A."/>
            <person name="Saw J.H."/>
            <person name="Jorgensen S.L."/>
            <person name="Zaremba-Niedzwiedzka K."/>
            <person name="Martijn J."/>
            <person name="Lind A.E."/>
            <person name="van Eijk R."/>
            <person name="Schleper C."/>
            <person name="Guy L."/>
            <person name="Ettema T.J."/>
        </authorList>
    </citation>
    <scope>NUCLEOTIDE SEQUENCE</scope>
</reference>
<name>A0A0F9SPF7_9ZZZZ</name>
<proteinExistence type="predicted"/>
<evidence type="ECO:0000256" key="1">
    <source>
        <dbReference type="SAM" id="Phobius"/>
    </source>
</evidence>
<gene>
    <name evidence="2" type="ORF">LCGC14_0827020</name>
</gene>
<dbReference type="EMBL" id="LAZR01002354">
    <property type="protein sequence ID" value="KKN31128.1"/>
    <property type="molecule type" value="Genomic_DNA"/>
</dbReference>
<keyword evidence="1" id="KW-1133">Transmembrane helix</keyword>